<evidence type="ECO:0000313" key="4">
    <source>
        <dbReference type="Proteomes" id="UP000094769"/>
    </source>
</evidence>
<evidence type="ECO:0000259" key="2">
    <source>
        <dbReference type="Pfam" id="PF13472"/>
    </source>
</evidence>
<organism evidence="3 4">
    <name type="scientific">Candidatus Thiodiazotropha endolucinida</name>
    <dbReference type="NCBI Taxonomy" id="1655433"/>
    <lineage>
        <taxon>Bacteria</taxon>
        <taxon>Pseudomonadati</taxon>
        <taxon>Pseudomonadota</taxon>
        <taxon>Gammaproteobacteria</taxon>
        <taxon>Chromatiales</taxon>
        <taxon>Sedimenticolaceae</taxon>
        <taxon>Candidatus Thiodiazotropha</taxon>
    </lineage>
</organism>
<keyword evidence="1" id="KW-0732">Signal</keyword>
<evidence type="ECO:0000256" key="1">
    <source>
        <dbReference type="SAM" id="SignalP"/>
    </source>
</evidence>
<dbReference type="InterPro" id="IPR036514">
    <property type="entry name" value="SGNH_hydro_sf"/>
</dbReference>
<dbReference type="AlphaFoldDB" id="A0A7Z0VLX0"/>
<dbReference type="RefSeq" id="WP_069122996.1">
    <property type="nucleotide sequence ID" value="NZ_MARB01000007.1"/>
</dbReference>
<protein>
    <recommendedName>
        <fullName evidence="2">SGNH hydrolase-type esterase domain-containing protein</fullName>
    </recommendedName>
</protein>
<sequence length="240" mass="26623">MKHPISLYLALFVFSIATYAGPVLSDKASDQPGSQQIVMIGASYLQGWPLNEVACLPVVNKGISGETSTQVRGRFESDAISNNPAAVIIWGHINDFSNAPMELEAQTRQTAIENLKYMIDRTKEAGIIPIIATEVTFGMPSDIKTSVMQFIGKILGKRSFQDYISSNVLAVNDWIRNYANEQGVSVLEIERLMTDSQGNRKEGYYTEDLSHITKLAYQDLQAFAQPFLQQALIEKHGLCN</sequence>
<feature type="chain" id="PRO_5030949853" description="SGNH hydrolase-type esterase domain-containing protein" evidence="1">
    <location>
        <begin position="21"/>
        <end position="240"/>
    </location>
</feature>
<dbReference type="GO" id="GO:0004622">
    <property type="term" value="F:phosphatidylcholine lysophospholipase activity"/>
    <property type="evidence" value="ECO:0007669"/>
    <property type="project" value="TreeGrafter"/>
</dbReference>
<feature type="domain" description="SGNH hydrolase-type esterase" evidence="2">
    <location>
        <begin position="56"/>
        <end position="217"/>
    </location>
</feature>
<dbReference type="Proteomes" id="UP000094769">
    <property type="component" value="Unassembled WGS sequence"/>
</dbReference>
<reference evidence="3 4" key="1">
    <citation type="submission" date="2016-06" db="EMBL/GenBank/DDBJ databases">
        <title>Genome sequence of endosymbiont of Candidatus Endolucinida thiodiazotropha.</title>
        <authorList>
            <person name="Poehlein A."/>
            <person name="Koenig S."/>
            <person name="Heiden S.E."/>
            <person name="Thuermer A."/>
            <person name="Voget S."/>
            <person name="Daniel R."/>
            <person name="Markert S."/>
            <person name="Gros O."/>
            <person name="Schweder T."/>
        </authorList>
    </citation>
    <scope>NUCLEOTIDE SEQUENCE [LARGE SCALE GENOMIC DNA]</scope>
    <source>
        <strain evidence="3 4">COS</strain>
    </source>
</reference>
<evidence type="ECO:0000313" key="3">
    <source>
        <dbReference type="EMBL" id="ODJ88083.1"/>
    </source>
</evidence>
<accession>A0A7Z0VLX0</accession>
<gene>
    <name evidence="3" type="ORF">CODIS_14940</name>
</gene>
<dbReference type="Gene3D" id="3.40.50.1110">
    <property type="entry name" value="SGNH hydrolase"/>
    <property type="match status" value="1"/>
</dbReference>
<dbReference type="OrthoDB" id="5624617at2"/>
<dbReference type="PANTHER" id="PTHR30383:SF5">
    <property type="entry name" value="SGNH HYDROLASE-TYPE ESTERASE DOMAIN-CONTAINING PROTEIN"/>
    <property type="match status" value="1"/>
</dbReference>
<dbReference type="InterPro" id="IPR051532">
    <property type="entry name" value="Ester_Hydrolysis_Enzymes"/>
</dbReference>
<comment type="caution">
    <text evidence="3">The sequence shown here is derived from an EMBL/GenBank/DDBJ whole genome shotgun (WGS) entry which is preliminary data.</text>
</comment>
<proteinExistence type="predicted"/>
<dbReference type="EMBL" id="MARB01000007">
    <property type="protein sequence ID" value="ODJ88083.1"/>
    <property type="molecule type" value="Genomic_DNA"/>
</dbReference>
<name>A0A7Z0VLX0_9GAMM</name>
<dbReference type="Pfam" id="PF13472">
    <property type="entry name" value="Lipase_GDSL_2"/>
    <property type="match status" value="1"/>
</dbReference>
<keyword evidence="4" id="KW-1185">Reference proteome</keyword>
<feature type="signal peptide" evidence="1">
    <location>
        <begin position="1"/>
        <end position="20"/>
    </location>
</feature>
<dbReference type="PANTHER" id="PTHR30383">
    <property type="entry name" value="THIOESTERASE 1/PROTEASE 1/LYSOPHOSPHOLIPASE L1"/>
    <property type="match status" value="1"/>
</dbReference>
<dbReference type="SUPFAM" id="SSF52266">
    <property type="entry name" value="SGNH hydrolase"/>
    <property type="match status" value="1"/>
</dbReference>
<dbReference type="InterPro" id="IPR013830">
    <property type="entry name" value="SGNH_hydro"/>
</dbReference>